<dbReference type="InParanoid" id="W4KDP1"/>
<evidence type="ECO:0000256" key="5">
    <source>
        <dbReference type="ARBA" id="ARBA00023163"/>
    </source>
</evidence>
<keyword evidence="5 8" id="KW-0804">Transcription</keyword>
<dbReference type="FunCoup" id="W4KDP1">
    <property type="interactions" value="34"/>
</dbReference>
<name>W4KDP1_HETIT</name>
<reference evidence="9 10" key="1">
    <citation type="journal article" date="2012" name="New Phytol.">
        <title>Insight into trade-off between wood decay and parasitism from the genome of a fungal forest pathogen.</title>
        <authorList>
            <person name="Olson A."/>
            <person name="Aerts A."/>
            <person name="Asiegbu F."/>
            <person name="Belbahri L."/>
            <person name="Bouzid O."/>
            <person name="Broberg A."/>
            <person name="Canback B."/>
            <person name="Coutinho P.M."/>
            <person name="Cullen D."/>
            <person name="Dalman K."/>
            <person name="Deflorio G."/>
            <person name="van Diepen L.T."/>
            <person name="Dunand C."/>
            <person name="Duplessis S."/>
            <person name="Durling M."/>
            <person name="Gonthier P."/>
            <person name="Grimwood J."/>
            <person name="Fossdal C.G."/>
            <person name="Hansson D."/>
            <person name="Henrissat B."/>
            <person name="Hietala A."/>
            <person name="Himmelstrand K."/>
            <person name="Hoffmeister D."/>
            <person name="Hogberg N."/>
            <person name="James T.Y."/>
            <person name="Karlsson M."/>
            <person name="Kohler A."/>
            <person name="Kues U."/>
            <person name="Lee Y.H."/>
            <person name="Lin Y.C."/>
            <person name="Lind M."/>
            <person name="Lindquist E."/>
            <person name="Lombard V."/>
            <person name="Lucas S."/>
            <person name="Lunden K."/>
            <person name="Morin E."/>
            <person name="Murat C."/>
            <person name="Park J."/>
            <person name="Raffaello T."/>
            <person name="Rouze P."/>
            <person name="Salamov A."/>
            <person name="Schmutz J."/>
            <person name="Solheim H."/>
            <person name="Stahlberg J."/>
            <person name="Velez H."/>
            <person name="de Vries R.P."/>
            <person name="Wiebenga A."/>
            <person name="Woodward S."/>
            <person name="Yakovlev I."/>
            <person name="Garbelotto M."/>
            <person name="Martin F."/>
            <person name="Grigoriev I.V."/>
            <person name="Stenlid J."/>
        </authorList>
    </citation>
    <scope>NUCLEOTIDE SEQUENCE [LARGE SCALE GENOMIC DNA]</scope>
    <source>
        <strain evidence="9 10">TC 32-1</strain>
    </source>
</reference>
<dbReference type="GO" id="GO:0003712">
    <property type="term" value="F:transcription coregulator activity"/>
    <property type="evidence" value="ECO:0007669"/>
    <property type="project" value="InterPro"/>
</dbReference>
<comment type="subunit">
    <text evidence="8">Component of the Mediator complex.</text>
</comment>
<comment type="function">
    <text evidence="8">Component of the Mediator complex, a coactivator involved in the regulated transcription of nearly all RNA polymerase II-dependent genes. Mediator functions as a bridge to convey information from gene-specific regulatory proteins to the basal RNA polymerase II transcription machinery. Mediator is recruited to promoters by direct interactions with regulatory proteins and serves as a scaffold for the assembly of a functional preinitiation complex with RNA polymerase II and the general transcription factors.</text>
</comment>
<evidence type="ECO:0000256" key="3">
    <source>
        <dbReference type="ARBA" id="ARBA00019610"/>
    </source>
</evidence>
<dbReference type="Pfam" id="PF10156">
    <property type="entry name" value="Med17"/>
    <property type="match status" value="1"/>
</dbReference>
<dbReference type="eggNOG" id="ENOG502S63G">
    <property type="taxonomic scope" value="Eukaryota"/>
</dbReference>
<protein>
    <recommendedName>
        <fullName evidence="3 8">Mediator of RNA polymerase II transcription subunit 17</fullName>
    </recommendedName>
    <alternativeName>
        <fullName evidence="7 8">Mediator complex subunit 17</fullName>
    </alternativeName>
</protein>
<evidence type="ECO:0000256" key="2">
    <source>
        <dbReference type="ARBA" id="ARBA00005635"/>
    </source>
</evidence>
<accession>W4KDP1</accession>
<evidence type="ECO:0000256" key="1">
    <source>
        <dbReference type="ARBA" id="ARBA00004123"/>
    </source>
</evidence>
<comment type="similarity">
    <text evidence="2 8">Belongs to the Mediator complex subunit 17 family.</text>
</comment>
<dbReference type="HOGENOM" id="CLU_011785_0_0_1"/>
<dbReference type="GeneID" id="20675557"/>
<proteinExistence type="inferred from homology"/>
<keyword evidence="4 8" id="KW-0805">Transcription regulation</keyword>
<evidence type="ECO:0000256" key="8">
    <source>
        <dbReference type="RuleBase" id="RU364140"/>
    </source>
</evidence>
<keyword evidence="8" id="KW-0010">Activator</keyword>
<dbReference type="RefSeq" id="XP_009543696.1">
    <property type="nucleotide sequence ID" value="XM_009545401.1"/>
</dbReference>
<organism evidence="9 10">
    <name type="scientific">Heterobasidion irregulare (strain TC 32-1)</name>
    <dbReference type="NCBI Taxonomy" id="747525"/>
    <lineage>
        <taxon>Eukaryota</taxon>
        <taxon>Fungi</taxon>
        <taxon>Dikarya</taxon>
        <taxon>Basidiomycota</taxon>
        <taxon>Agaricomycotina</taxon>
        <taxon>Agaricomycetes</taxon>
        <taxon>Russulales</taxon>
        <taxon>Bondarzewiaceae</taxon>
        <taxon>Heterobasidion</taxon>
        <taxon>Heterobasidion annosum species complex</taxon>
    </lineage>
</organism>
<gene>
    <name evidence="8" type="primary">MED17</name>
    <name evidence="9" type="ORF">HETIRDRAFT_444020</name>
</gene>
<dbReference type="EMBL" id="KI925456">
    <property type="protein sequence ID" value="ETW83972.1"/>
    <property type="molecule type" value="Genomic_DNA"/>
</dbReference>
<evidence type="ECO:0000256" key="7">
    <source>
        <dbReference type="ARBA" id="ARBA00032014"/>
    </source>
</evidence>
<keyword evidence="10" id="KW-1185">Reference proteome</keyword>
<dbReference type="InterPro" id="IPR019313">
    <property type="entry name" value="Mediator_Med17"/>
</dbReference>
<evidence type="ECO:0000313" key="9">
    <source>
        <dbReference type="EMBL" id="ETW83972.1"/>
    </source>
</evidence>
<sequence length="640" mass="71503">MESGPSWKKPQLLLERPYKDDDGLPLPVVLDILPDGEHIWEPVESPGAKIGEDLRRIFQERGLDFFEQREEQRTAKPFVAHDDVSENTSNHRGERLDLLDVKPMSPEELYKMRMDILPQLHIALGEMTLARDVLSLLLSSAGPAGSSPISALPQDILTSSSVSATAAIPSVQSFNAQLVIEGKDGALRKAAQLLKSAADSVERGRLSGERYWMDSLKVRRRNWGLIPAPLPFGAPAKRGFDRTTKDFLISFGLEESLPAFRRRALGQLASYDTSAGPITFSQRQRTILRVSLTTVDHSGTRFTSYNHIRLEKDVSLDAILREAQREIVEQEIFSILIKDAGNLPTASARVSERLIVLETAQNVELRFELVEKDLVDISPQVSANPSDEARCDFIYSSLHLLLLRLHAYNKRRRLSGASVRMPTLIYMVPAPPVLQPIIDLLQYQVFCERIHGEMSQIVQALQNAGVTTRFHFDAVSENGDELVRLVSEDGPGHVGGEAIIRIDNSRTLRFTFHSPSTLTAHLSQATLPISSIPQLTQLLRDETEQCLLSRICQVGAQLSECTNGTWFVDLLMGRSVGKWEGYVLNFRTSYGMDSAIQCIASRFHRSDGHPKSHSDHFDTSQPTPLFSWVEEIIQGALSER</sequence>
<comment type="subcellular location">
    <subcellularLocation>
        <location evidence="1 8">Nucleus</location>
    </subcellularLocation>
</comment>
<dbReference type="Proteomes" id="UP000030671">
    <property type="component" value="Unassembled WGS sequence"/>
</dbReference>
<evidence type="ECO:0000256" key="4">
    <source>
        <dbReference type="ARBA" id="ARBA00023015"/>
    </source>
</evidence>
<dbReference type="OrthoDB" id="10251234at2759"/>
<dbReference type="AlphaFoldDB" id="W4KDP1"/>
<evidence type="ECO:0000256" key="6">
    <source>
        <dbReference type="ARBA" id="ARBA00023242"/>
    </source>
</evidence>
<dbReference type="STRING" id="747525.W4KDP1"/>
<dbReference type="PANTHER" id="PTHR13114:SF7">
    <property type="entry name" value="MEDIATOR OF RNA POLYMERASE II TRANSCRIPTION SUBUNIT 17"/>
    <property type="match status" value="1"/>
</dbReference>
<evidence type="ECO:0000313" key="10">
    <source>
        <dbReference type="Proteomes" id="UP000030671"/>
    </source>
</evidence>
<dbReference type="GO" id="GO:0070847">
    <property type="term" value="C:core mediator complex"/>
    <property type="evidence" value="ECO:0007669"/>
    <property type="project" value="TreeGrafter"/>
</dbReference>
<dbReference type="GO" id="GO:0016592">
    <property type="term" value="C:mediator complex"/>
    <property type="evidence" value="ECO:0007669"/>
    <property type="project" value="InterPro"/>
</dbReference>
<keyword evidence="6 8" id="KW-0539">Nucleus</keyword>
<dbReference type="PANTHER" id="PTHR13114">
    <property type="entry name" value="MEDIATOR OF RNA POLYMERASE II TRANSCRIPTION SUBUNIT 17"/>
    <property type="match status" value="1"/>
</dbReference>
<dbReference type="GO" id="GO:0006357">
    <property type="term" value="P:regulation of transcription by RNA polymerase II"/>
    <property type="evidence" value="ECO:0007669"/>
    <property type="project" value="InterPro"/>
</dbReference>
<dbReference type="KEGG" id="hir:HETIRDRAFT_444020"/>